<dbReference type="EMBL" id="DUMN01000497">
    <property type="protein sequence ID" value="HHV69431.1"/>
    <property type="molecule type" value="Genomic_DNA"/>
</dbReference>
<accession>A0A7V6PEK6</accession>
<organism evidence="1 2">
    <name type="scientific">Brucella intermedia</name>
    <dbReference type="NCBI Taxonomy" id="94625"/>
    <lineage>
        <taxon>Bacteria</taxon>
        <taxon>Pseudomonadati</taxon>
        <taxon>Pseudomonadota</taxon>
        <taxon>Alphaproteobacteria</taxon>
        <taxon>Hyphomicrobiales</taxon>
        <taxon>Brucellaceae</taxon>
        <taxon>Brucella/Ochrobactrum group</taxon>
        <taxon>Brucella</taxon>
    </lineage>
</organism>
<name>A0A7V6PEK6_9HYPH</name>
<reference evidence="1 2" key="1">
    <citation type="journal article" date="2020" name="Biotechnol. Biofuels">
        <title>New insights from the biogas microbiome by comprehensive genome-resolved metagenomics of nearly 1600 species originating from multiple anaerobic digesters.</title>
        <authorList>
            <person name="Campanaro S."/>
            <person name="Treu L."/>
            <person name="Rodriguez-R L.M."/>
            <person name="Kovalovszki A."/>
            <person name="Ziels R.M."/>
            <person name="Maus I."/>
            <person name="Zhu X."/>
            <person name="Kougias P.G."/>
            <person name="Basile A."/>
            <person name="Luo G."/>
            <person name="Schluter A."/>
            <person name="Konstantinidis K.T."/>
            <person name="Angelidaki I."/>
        </authorList>
    </citation>
    <scope>NUCLEOTIDE SEQUENCE [LARGE SCALE GENOMIC DNA]</scope>
    <source>
        <strain evidence="1">AS04akNAM_66</strain>
    </source>
</reference>
<dbReference type="Proteomes" id="UP000551563">
    <property type="component" value="Unassembled WGS sequence"/>
</dbReference>
<gene>
    <name evidence="1" type="ORF">GXX48_17570</name>
</gene>
<evidence type="ECO:0000313" key="1">
    <source>
        <dbReference type="EMBL" id="HHV69431.1"/>
    </source>
</evidence>
<comment type="caution">
    <text evidence="1">The sequence shown here is derived from an EMBL/GenBank/DDBJ whole genome shotgun (WGS) entry which is preliminary data.</text>
</comment>
<dbReference type="AlphaFoldDB" id="A0A7V6PEK6"/>
<protein>
    <submittedName>
        <fullName evidence="1">Uncharacterized protein</fullName>
    </submittedName>
</protein>
<proteinExistence type="predicted"/>
<sequence>MSRKGGFTPASIDVLKTGSLGDPLMPGLRIAPDLTRQKLARPFDRARPLGMDVDGFEQKMHKIYGNSSVVHRWDERERKRRMT</sequence>
<evidence type="ECO:0000313" key="2">
    <source>
        <dbReference type="Proteomes" id="UP000551563"/>
    </source>
</evidence>